<protein>
    <submittedName>
        <fullName evidence="1">Uncharacterized protein</fullName>
    </submittedName>
</protein>
<evidence type="ECO:0000313" key="1">
    <source>
        <dbReference type="EMBL" id="OKZ11143.1"/>
    </source>
</evidence>
<name>A0A854C1R8_9BACT</name>
<proteinExistence type="predicted"/>
<accession>A0A854C1R8</accession>
<dbReference type="AlphaFoldDB" id="A0A854C1R8"/>
<organism evidence="1 2">
    <name type="scientific">Phocaeicola plebeius</name>
    <dbReference type="NCBI Taxonomy" id="310297"/>
    <lineage>
        <taxon>Bacteria</taxon>
        <taxon>Pseudomonadati</taxon>
        <taxon>Bacteroidota</taxon>
        <taxon>Bacteroidia</taxon>
        <taxon>Bacteroidales</taxon>
        <taxon>Bacteroidaceae</taxon>
        <taxon>Phocaeicola</taxon>
    </lineage>
</organism>
<dbReference type="Proteomes" id="UP000186685">
    <property type="component" value="Unassembled WGS sequence"/>
</dbReference>
<comment type="caution">
    <text evidence="1">The sequence shown here is derived from an EMBL/GenBank/DDBJ whole genome shotgun (WGS) entry which is preliminary data.</text>
</comment>
<reference evidence="1 2" key="1">
    <citation type="journal article" date="2016" name="Nat. Biotechnol.">
        <title>Measurement of bacterial replication rates in microbial communities.</title>
        <authorList>
            <person name="Brown C.T."/>
            <person name="Olm M.R."/>
            <person name="Thomas B.C."/>
            <person name="Banfield J.F."/>
        </authorList>
    </citation>
    <scope>NUCLEOTIDE SEQUENCE [LARGE SCALE GENOMIC DNA]</scope>
    <source>
        <strain evidence="1">45_130</strain>
    </source>
</reference>
<evidence type="ECO:0000313" key="2">
    <source>
        <dbReference type="Proteomes" id="UP000186685"/>
    </source>
</evidence>
<dbReference type="EMBL" id="MNQR01000016">
    <property type="protein sequence ID" value="OKZ11143.1"/>
    <property type="molecule type" value="Genomic_DNA"/>
</dbReference>
<sequence>MCILSDAYETDSEGRRITLTNVSIDAFDKYGFSFMPSIGHFAKKSDLMSAKPGEYLHKSAFGNIWEGEFNVENFTLVTDLEIFDDETYYELMNGKHYVNSIKEIGNEEVQIEGTFNGTYYAATMIKNAKFKVNIE</sequence>
<gene>
    <name evidence="1" type="ORF">BHV76_05020</name>
</gene>